<dbReference type="STRING" id="996637.SGM_6705"/>
<proteinExistence type="predicted"/>
<dbReference type="RefSeq" id="WP_006138071.1">
    <property type="nucleotide sequence ID" value="NZ_AEYX01000005.1"/>
</dbReference>
<evidence type="ECO:0000313" key="5">
    <source>
        <dbReference type="Proteomes" id="UP000003022"/>
    </source>
</evidence>
<dbReference type="PROSITE" id="PS50937">
    <property type="entry name" value="HTH_MERR_2"/>
    <property type="match status" value="1"/>
</dbReference>
<feature type="domain" description="HTH merR-type" evidence="3">
    <location>
        <begin position="1"/>
        <end position="68"/>
    </location>
</feature>
<evidence type="ECO:0000259" key="3">
    <source>
        <dbReference type="PROSITE" id="PS50937"/>
    </source>
</evidence>
<keyword evidence="5" id="KW-1185">Reference proteome</keyword>
<dbReference type="Proteomes" id="UP000003022">
    <property type="component" value="Unassembled WGS sequence"/>
</dbReference>
<dbReference type="Gene3D" id="1.10.1660.10">
    <property type="match status" value="1"/>
</dbReference>
<dbReference type="eggNOG" id="COG0789">
    <property type="taxonomic scope" value="Bacteria"/>
</dbReference>
<dbReference type="InterPro" id="IPR009061">
    <property type="entry name" value="DNA-bd_dom_put_sf"/>
</dbReference>
<keyword evidence="1" id="KW-0238">DNA-binding</keyword>
<comment type="caution">
    <text evidence="4">The sequence shown here is derived from an EMBL/GenBank/DDBJ whole genome shotgun (WGS) entry which is preliminary data.</text>
</comment>
<dbReference type="Pfam" id="PF13411">
    <property type="entry name" value="MerR_1"/>
    <property type="match status" value="1"/>
</dbReference>
<evidence type="ECO:0000313" key="4">
    <source>
        <dbReference type="EMBL" id="EGG48904.1"/>
    </source>
</evidence>
<name>F3NC16_9ACTN</name>
<evidence type="ECO:0000256" key="2">
    <source>
        <dbReference type="SAM" id="MobiDB-lite"/>
    </source>
</evidence>
<dbReference type="SUPFAM" id="SSF46955">
    <property type="entry name" value="Putative DNA-binding domain"/>
    <property type="match status" value="1"/>
</dbReference>
<dbReference type="InterPro" id="IPR000551">
    <property type="entry name" value="MerR-type_HTH_dom"/>
</dbReference>
<protein>
    <submittedName>
        <fullName evidence="4">MerR family transcriptional regulator</fullName>
    </submittedName>
</protein>
<feature type="region of interest" description="Disordered" evidence="2">
    <location>
        <begin position="120"/>
        <end position="155"/>
    </location>
</feature>
<sequence>MRIGEVARRTETTPRLLRYYEAQGLIAPGRAENGYREYDEDTVGRVRQVRELLRAGLPTRLIVRILPCLSTPRENVRFSGVTPETVALLEEEHARLSARIECLTRNREAIGAYLTALREAGPAPAERAPDREPDGRGTLTPGTHSCAQPCRVRRG</sequence>
<dbReference type="InterPro" id="IPR047057">
    <property type="entry name" value="MerR_fam"/>
</dbReference>
<organism evidence="4 5">
    <name type="scientific">Streptomyces griseoaurantiacus M045</name>
    <dbReference type="NCBI Taxonomy" id="996637"/>
    <lineage>
        <taxon>Bacteria</taxon>
        <taxon>Bacillati</taxon>
        <taxon>Actinomycetota</taxon>
        <taxon>Actinomycetes</taxon>
        <taxon>Kitasatosporales</taxon>
        <taxon>Streptomycetaceae</taxon>
        <taxon>Streptomyces</taxon>
        <taxon>Streptomyces aurantiacus group</taxon>
    </lineage>
</organism>
<dbReference type="GO" id="GO:0003700">
    <property type="term" value="F:DNA-binding transcription factor activity"/>
    <property type="evidence" value="ECO:0007669"/>
    <property type="project" value="InterPro"/>
</dbReference>
<dbReference type="PANTHER" id="PTHR30204">
    <property type="entry name" value="REDOX-CYCLING DRUG-SENSING TRANSCRIPTIONAL ACTIVATOR SOXR"/>
    <property type="match status" value="1"/>
</dbReference>
<evidence type="ECO:0000256" key="1">
    <source>
        <dbReference type="ARBA" id="ARBA00023125"/>
    </source>
</evidence>
<dbReference type="SMART" id="SM00422">
    <property type="entry name" value="HTH_MERR"/>
    <property type="match status" value="1"/>
</dbReference>
<dbReference type="PRINTS" id="PR00040">
    <property type="entry name" value="HTHMERR"/>
</dbReference>
<gene>
    <name evidence="4" type="ORF">SGM_6705</name>
</gene>
<dbReference type="AlphaFoldDB" id="F3NC16"/>
<dbReference type="EMBL" id="AEYX01000005">
    <property type="protein sequence ID" value="EGG48904.1"/>
    <property type="molecule type" value="Genomic_DNA"/>
</dbReference>
<reference evidence="4 5" key="1">
    <citation type="journal article" date="2011" name="J. Bacteriol.">
        <title>Draft genome sequence of the marine bacterium Streptomyces griseoaurantiacus M045, which produces novel manumycin-type antibiotics with a pABA core component.</title>
        <authorList>
            <person name="Li F."/>
            <person name="Jiang P."/>
            <person name="Zheng H."/>
            <person name="Wang S."/>
            <person name="Zhao G."/>
            <person name="Qin S."/>
            <person name="Liu Z."/>
        </authorList>
    </citation>
    <scope>NUCLEOTIDE SEQUENCE [LARGE SCALE GENOMIC DNA]</scope>
    <source>
        <strain evidence="4 5">M045</strain>
    </source>
</reference>
<dbReference type="CDD" id="cd01282">
    <property type="entry name" value="HTH_MerR-like_sg3"/>
    <property type="match status" value="1"/>
</dbReference>
<accession>F3NC16</accession>
<dbReference type="PANTHER" id="PTHR30204:SF93">
    <property type="entry name" value="HTH MERR-TYPE DOMAIN-CONTAINING PROTEIN"/>
    <property type="match status" value="1"/>
</dbReference>
<dbReference type="GO" id="GO:0003677">
    <property type="term" value="F:DNA binding"/>
    <property type="evidence" value="ECO:0007669"/>
    <property type="project" value="UniProtKB-KW"/>
</dbReference>